<dbReference type="EMBL" id="LR797502">
    <property type="protein sequence ID" value="CAB4221134.1"/>
    <property type="molecule type" value="Genomic_DNA"/>
</dbReference>
<evidence type="ECO:0000313" key="1">
    <source>
        <dbReference type="EMBL" id="CAB4164040.1"/>
    </source>
</evidence>
<accession>A0A6J5QRC3</accession>
<evidence type="ECO:0008006" key="5">
    <source>
        <dbReference type="Google" id="ProtNLM"/>
    </source>
</evidence>
<protein>
    <recommendedName>
        <fullName evidence="5">Baseplate wedge subunit</fullName>
    </recommendedName>
</protein>
<evidence type="ECO:0000313" key="4">
    <source>
        <dbReference type="EMBL" id="CAB4221134.1"/>
    </source>
</evidence>
<dbReference type="EMBL" id="LR797099">
    <property type="protein sequence ID" value="CAB4187050.1"/>
    <property type="molecule type" value="Genomic_DNA"/>
</dbReference>
<evidence type="ECO:0000313" key="3">
    <source>
        <dbReference type="EMBL" id="CAB4187050.1"/>
    </source>
</evidence>
<organism evidence="3">
    <name type="scientific">uncultured Caudovirales phage</name>
    <dbReference type="NCBI Taxonomy" id="2100421"/>
    <lineage>
        <taxon>Viruses</taxon>
        <taxon>Duplodnaviria</taxon>
        <taxon>Heunggongvirae</taxon>
        <taxon>Uroviricota</taxon>
        <taxon>Caudoviricetes</taxon>
        <taxon>Peduoviridae</taxon>
        <taxon>Maltschvirus</taxon>
        <taxon>Maltschvirus maltsch</taxon>
    </lineage>
</organism>
<gene>
    <name evidence="3" type="ORF">UFOVP1146_396</name>
    <name evidence="4" type="ORF">UFOVP1638_169</name>
    <name evidence="1" type="ORF">UFOVP812_309</name>
    <name evidence="2" type="ORF">UFOVP818_256</name>
</gene>
<proteinExistence type="predicted"/>
<name>A0A6J5QRC3_9CAUD</name>
<dbReference type="EMBL" id="LR796776">
    <property type="protein sequence ID" value="CAB4165720.1"/>
    <property type="molecule type" value="Genomic_DNA"/>
</dbReference>
<dbReference type="EMBL" id="LR796758">
    <property type="protein sequence ID" value="CAB4164040.1"/>
    <property type="molecule type" value="Genomic_DNA"/>
</dbReference>
<evidence type="ECO:0000313" key="2">
    <source>
        <dbReference type="EMBL" id="CAB4165720.1"/>
    </source>
</evidence>
<reference evidence="3" key="1">
    <citation type="submission" date="2020-05" db="EMBL/GenBank/DDBJ databases">
        <authorList>
            <person name="Chiriac C."/>
            <person name="Salcher M."/>
            <person name="Ghai R."/>
            <person name="Kavagutti S V."/>
        </authorList>
    </citation>
    <scope>NUCLEOTIDE SEQUENCE</scope>
</reference>
<sequence>MAKTTRQTAIFGVEDWKRIYQTYREADFQSYDFETLRKSFVDYLRLYYPETFNDYIESSEFIAILDVMAFMGQALAFRTDLNTRENYMDTAERRDSVVRLANLVSYTPKRNSAAEGYLKVFSVQTTENVTDINGINLSNVTVNWADPTNLNWQEQFTAIINASMVNTQRVGRPGNRTTILGVRTDEYSINLVPGYLPVIPYTATVNAVNMPFEAVTSTAVNKEFIYEPAPKPNGIFNMLFRNDQLGFASANTGYFFLFKQGVLQAQDFNLSERISNRTVNINIEGINNKDIWLYQLDNVGSIASEWQYVESVYTSAAVQEGARLRKLFSVASRTNDQITLNFGDGVFSEIPVGQFRNYVRASNGLEYIINPEEMQAVSLPISYVSRTGQLETITFTCGITQPVSNAQARETIDEIKQRAPARYYTQNRMVNGEDYNNFPFTAYNSIIKSKALNRSSIGTSRYLDLVDNTGKYSSTNVFGSDGALYEENTLPTFLFTWATTNEINDIIVNQVQPLLAASQMQQFYYANFPRPNLTTLAITWNQSTTLINETTGYFVNSLGVPAPVGNYTSDNKKYIKVGSLVKFIPPAGYYFDSNNRLQAGTPLRSDEKLVIWASPIAVIGDGTNQGTGNLSTGTGPVALNNFIPTGAIATQVIPLLITDLPAAFEKSMLDQIVLQRNFGIGFDSLGTITGVPGTWYLITSTNLDQSAAWSQTNAGSTAGVGNDASWVVEFLTDGITYTTTARALDYNFGSVLQTRFFFYSNPALYDSRTGTVIKDFIKILKSNSLPDVSASFPSDIDVTIVGQPVESDGYVDDYQVLVSFQDSDGDGVPDNPDFFTEVVAPDVASNLKLVFLQKTVDFDNLERYLLVESGIVNSEYATMNAIELVKDTYAAGQIFYAYTAELFYTLVIDPTTGVRSLVLRDDFIARTGRQDLYFQYRHNSPLTNLIDPGTTNIIDVYVVTQEYYTAYQNYIKDITDTVPKPTPPTIDALTTAYSGLQEYKMLSDTMILNSVEFKPLFGAKAAKELQATIKVIKAYGSNASVSEIKNLVIANMDNYFTLDKWDFGDTFYFSEMAAYLHAQMGSIVSSVVLVPLNLQKSFGDLYEIRSAPNQIFVNAANINSVEVIEALTSTNLRTAPGSGVI</sequence>